<dbReference type="RefSeq" id="WP_345523116.1">
    <property type="nucleotide sequence ID" value="NZ_BAABKM010000003.1"/>
</dbReference>
<protein>
    <recommendedName>
        <fullName evidence="4">STAS domain-containing protein</fullName>
    </recommendedName>
</protein>
<organism evidence="2 3">
    <name type="scientific">Nocardioides conyzicola</name>
    <dbReference type="NCBI Taxonomy" id="1651781"/>
    <lineage>
        <taxon>Bacteria</taxon>
        <taxon>Bacillati</taxon>
        <taxon>Actinomycetota</taxon>
        <taxon>Actinomycetes</taxon>
        <taxon>Propionibacteriales</taxon>
        <taxon>Nocardioidaceae</taxon>
        <taxon>Nocardioides</taxon>
    </lineage>
</organism>
<keyword evidence="3" id="KW-1185">Reference proteome</keyword>
<dbReference type="Gene3D" id="3.30.750.24">
    <property type="entry name" value="STAS domain"/>
    <property type="match status" value="1"/>
</dbReference>
<feature type="region of interest" description="Disordered" evidence="1">
    <location>
        <begin position="77"/>
        <end position="97"/>
    </location>
</feature>
<reference evidence="3" key="1">
    <citation type="journal article" date="2019" name="Int. J. Syst. Evol. Microbiol.">
        <title>The Global Catalogue of Microorganisms (GCM) 10K type strain sequencing project: providing services to taxonomists for standard genome sequencing and annotation.</title>
        <authorList>
            <consortium name="The Broad Institute Genomics Platform"/>
            <consortium name="The Broad Institute Genome Sequencing Center for Infectious Disease"/>
            <person name="Wu L."/>
            <person name="Ma J."/>
        </authorList>
    </citation>
    <scope>NUCLEOTIDE SEQUENCE [LARGE SCALE GENOMIC DNA]</scope>
    <source>
        <strain evidence="3">JCM 18531</strain>
    </source>
</reference>
<comment type="caution">
    <text evidence="2">The sequence shown here is derived from an EMBL/GenBank/DDBJ whole genome shotgun (WGS) entry which is preliminary data.</text>
</comment>
<dbReference type="Proteomes" id="UP001499974">
    <property type="component" value="Unassembled WGS sequence"/>
</dbReference>
<accession>A0ABP8XUY4</accession>
<evidence type="ECO:0000256" key="1">
    <source>
        <dbReference type="SAM" id="MobiDB-lite"/>
    </source>
</evidence>
<evidence type="ECO:0008006" key="4">
    <source>
        <dbReference type="Google" id="ProtNLM"/>
    </source>
</evidence>
<sequence>MSTLSYEPAQRRLRVSGACGREDAARLREAVSAYARPGETLIVDLTAVTDATSDVGRALLDARRTAACRVTLLRKSGSPVDSCLRTGQPGISSERRG</sequence>
<dbReference type="EMBL" id="BAABKM010000003">
    <property type="protein sequence ID" value="GAA4715153.1"/>
    <property type="molecule type" value="Genomic_DNA"/>
</dbReference>
<dbReference type="InterPro" id="IPR036513">
    <property type="entry name" value="STAS_dom_sf"/>
</dbReference>
<evidence type="ECO:0000313" key="3">
    <source>
        <dbReference type="Proteomes" id="UP001499974"/>
    </source>
</evidence>
<gene>
    <name evidence="2" type="ORF">GCM10023349_38200</name>
</gene>
<name>A0ABP8XUY4_9ACTN</name>
<proteinExistence type="predicted"/>
<evidence type="ECO:0000313" key="2">
    <source>
        <dbReference type="EMBL" id="GAA4715153.1"/>
    </source>
</evidence>